<evidence type="ECO:0000256" key="6">
    <source>
        <dbReference type="ARBA" id="ARBA00023136"/>
    </source>
</evidence>
<feature type="transmembrane region" description="Helical" evidence="8">
    <location>
        <begin position="278"/>
        <end position="299"/>
    </location>
</feature>
<dbReference type="InterPro" id="IPR009061">
    <property type="entry name" value="DNA-bd_dom_put_sf"/>
</dbReference>
<organism evidence="10 11">
    <name type="scientific">Brotocaccenecus cirricatena</name>
    <dbReference type="NCBI Taxonomy" id="3064195"/>
    <lineage>
        <taxon>Bacteria</taxon>
        <taxon>Bacillati</taxon>
        <taxon>Bacillota</taxon>
        <taxon>Clostridia</taxon>
        <taxon>Eubacteriales</taxon>
        <taxon>Oscillospiraceae</taxon>
        <taxon>Brotocaccenecus</taxon>
    </lineage>
</organism>
<keyword evidence="2 8" id="KW-0812">Transmembrane</keyword>
<dbReference type="AlphaFoldDB" id="A0AAE3ACF1"/>
<dbReference type="GO" id="GO:0003677">
    <property type="term" value="F:DNA binding"/>
    <property type="evidence" value="ECO:0007669"/>
    <property type="project" value="UniProtKB-KW"/>
</dbReference>
<dbReference type="SMART" id="SM00422">
    <property type="entry name" value="HTH_MERR"/>
    <property type="match status" value="1"/>
</dbReference>
<dbReference type="CDD" id="cd00592">
    <property type="entry name" value="HTH_MerR-like"/>
    <property type="match status" value="1"/>
</dbReference>
<keyword evidence="11" id="KW-1185">Reference proteome</keyword>
<evidence type="ECO:0000313" key="11">
    <source>
        <dbReference type="Proteomes" id="UP001199319"/>
    </source>
</evidence>
<evidence type="ECO:0000256" key="4">
    <source>
        <dbReference type="ARBA" id="ARBA00023015"/>
    </source>
</evidence>
<evidence type="ECO:0000259" key="9">
    <source>
        <dbReference type="PROSITE" id="PS50937"/>
    </source>
</evidence>
<feature type="transmembrane region" description="Helical" evidence="8">
    <location>
        <begin position="175"/>
        <end position="196"/>
    </location>
</feature>
<dbReference type="GO" id="GO:0016020">
    <property type="term" value="C:membrane"/>
    <property type="evidence" value="ECO:0007669"/>
    <property type="project" value="UniProtKB-SubCell"/>
</dbReference>
<name>A0AAE3ACF1_9FIRM</name>
<dbReference type="PANTHER" id="PTHR30204:SF94">
    <property type="entry name" value="HEAVY METAL-DEPENDENT TRANSCRIPTIONAL REGULATOR HI_0293-RELATED"/>
    <property type="match status" value="1"/>
</dbReference>
<evidence type="ECO:0000256" key="3">
    <source>
        <dbReference type="ARBA" id="ARBA00022989"/>
    </source>
</evidence>
<dbReference type="RefSeq" id="WP_302928856.1">
    <property type="nucleotide sequence ID" value="NZ_JAJEPW010000022.1"/>
</dbReference>
<dbReference type="InterPro" id="IPR047057">
    <property type="entry name" value="MerR_fam"/>
</dbReference>
<evidence type="ECO:0000256" key="7">
    <source>
        <dbReference type="ARBA" id="ARBA00023163"/>
    </source>
</evidence>
<gene>
    <name evidence="10" type="ORF">LKD37_08640</name>
</gene>
<keyword evidence="7" id="KW-0804">Transcription</keyword>
<reference evidence="10" key="1">
    <citation type="submission" date="2021-10" db="EMBL/GenBank/DDBJ databases">
        <title>Anaerobic single-cell dispensing facilitates the cultivation of human gut bacteria.</title>
        <authorList>
            <person name="Afrizal A."/>
        </authorList>
    </citation>
    <scope>NUCLEOTIDE SEQUENCE</scope>
    <source>
        <strain evidence="10">CLA-AA-H272</strain>
    </source>
</reference>
<feature type="transmembrane region" description="Helical" evidence="8">
    <location>
        <begin position="222"/>
        <end position="244"/>
    </location>
</feature>
<dbReference type="PANTHER" id="PTHR30204">
    <property type="entry name" value="REDOX-CYCLING DRUG-SENSING TRANSCRIPTIONAL ACTIVATOR SOXR"/>
    <property type="match status" value="1"/>
</dbReference>
<comment type="subcellular location">
    <subcellularLocation>
        <location evidence="1">Membrane</location>
        <topology evidence="1">Multi-pass membrane protein</topology>
    </subcellularLocation>
</comment>
<dbReference type="Proteomes" id="UP001199319">
    <property type="component" value="Unassembled WGS sequence"/>
</dbReference>
<sequence length="471" mass="52893">MHIKDVEQRTGLSRANIRYYEQEGLVHPARRKNGYRDYSPDDLETLLRIRLLRRLDVPIEEIRAMQAGKLSLSEALSQRLAALRRREEQARTDQSVCRAMQADHACYDTLDAEKYWRLLYTPPQAAAAAARTDRQDPCPWRRFLARGLDMLLCSSAVALALMLGRIAPQTPGFSLLTYVGSLLLMLGVEPVLLHLWGVTPGKLLLGLTVEQPDGRRPTWGQAYAYTAMAVVYGIALYIPVLRLWRLRRSYLDCRDGLKMPWEGELLCQSRDIPWWRWALLPVAWGLVILAIIGGSNILLMPANSGRLTVEEFAENFNQMAQATDSPLRMRSNGTWVRDSLRGYAATLENAFPSRLKYETDANGYLTAVRFRCSYTTQGSGDPSSAPDLVYASTAFIQPLLLAMLASQDASAQDMAALVNDRWDQGFVFETEDARTSVTVTCYGYVVDRSTGMLISHDASCGFTAAFDIVWN</sequence>
<dbReference type="EMBL" id="JAJEPW010000022">
    <property type="protein sequence ID" value="MCC2129579.1"/>
    <property type="molecule type" value="Genomic_DNA"/>
</dbReference>
<dbReference type="Gene3D" id="1.10.1660.10">
    <property type="match status" value="1"/>
</dbReference>
<dbReference type="Pfam" id="PF13411">
    <property type="entry name" value="MerR_1"/>
    <property type="match status" value="1"/>
</dbReference>
<evidence type="ECO:0000256" key="8">
    <source>
        <dbReference type="SAM" id="Phobius"/>
    </source>
</evidence>
<protein>
    <submittedName>
        <fullName evidence="10">MerR family transcriptional regulator</fullName>
    </submittedName>
</protein>
<evidence type="ECO:0000313" key="10">
    <source>
        <dbReference type="EMBL" id="MCC2129579.1"/>
    </source>
</evidence>
<evidence type="ECO:0000256" key="2">
    <source>
        <dbReference type="ARBA" id="ARBA00022692"/>
    </source>
</evidence>
<keyword evidence="5" id="KW-0238">DNA-binding</keyword>
<keyword evidence="4" id="KW-0805">Transcription regulation</keyword>
<dbReference type="PROSITE" id="PS50937">
    <property type="entry name" value="HTH_MERR_2"/>
    <property type="match status" value="1"/>
</dbReference>
<evidence type="ECO:0000256" key="1">
    <source>
        <dbReference type="ARBA" id="ARBA00004141"/>
    </source>
</evidence>
<accession>A0AAE3ACF1</accession>
<dbReference type="SUPFAM" id="SSF46955">
    <property type="entry name" value="Putative DNA-binding domain"/>
    <property type="match status" value="1"/>
</dbReference>
<dbReference type="InterPro" id="IPR010432">
    <property type="entry name" value="RDD"/>
</dbReference>
<dbReference type="Pfam" id="PF06271">
    <property type="entry name" value="RDD"/>
    <property type="match status" value="1"/>
</dbReference>
<dbReference type="GO" id="GO:0003700">
    <property type="term" value="F:DNA-binding transcription factor activity"/>
    <property type="evidence" value="ECO:0007669"/>
    <property type="project" value="InterPro"/>
</dbReference>
<keyword evidence="3 8" id="KW-1133">Transmembrane helix</keyword>
<dbReference type="InterPro" id="IPR000551">
    <property type="entry name" value="MerR-type_HTH_dom"/>
</dbReference>
<comment type="caution">
    <text evidence="10">The sequence shown here is derived from an EMBL/GenBank/DDBJ whole genome shotgun (WGS) entry which is preliminary data.</text>
</comment>
<proteinExistence type="predicted"/>
<feature type="domain" description="HTH merR-type" evidence="9">
    <location>
        <begin position="1"/>
        <end position="68"/>
    </location>
</feature>
<evidence type="ECO:0000256" key="5">
    <source>
        <dbReference type="ARBA" id="ARBA00023125"/>
    </source>
</evidence>
<keyword evidence="6 8" id="KW-0472">Membrane</keyword>